<evidence type="ECO:0000313" key="2">
    <source>
        <dbReference type="Proteomes" id="UP000580344"/>
    </source>
</evidence>
<dbReference type="RefSeq" id="WP_171622685.1">
    <property type="nucleotide sequence ID" value="NZ_CBCRZD010000017.1"/>
</dbReference>
<proteinExistence type="predicted"/>
<sequence>MKVSFEFAIGRKSRACAGFGICKLTTFGIEIVSRPNSNLAYAVADLEQEKAILELSSEYQGSKVDAILRVDEDIMDEEGLYKLKAGSYKLDSSIGQYGGYVIPFEIL</sequence>
<accession>A0ABX1WL27</accession>
<dbReference type="EMBL" id="JABFOQ010000009">
    <property type="protein sequence ID" value="NOJ75371.1"/>
    <property type="molecule type" value="Genomic_DNA"/>
</dbReference>
<dbReference type="Proteomes" id="UP000580344">
    <property type="component" value="Unassembled WGS sequence"/>
</dbReference>
<reference evidence="1 2" key="1">
    <citation type="submission" date="2020-05" db="EMBL/GenBank/DDBJ databases">
        <title>Tigecycline resistant gene in Empedobacter stercoris.</title>
        <authorList>
            <person name="Chen Y."/>
            <person name="Cheng Y."/>
            <person name="Zhou K."/>
        </authorList>
    </citation>
    <scope>NUCLEOTIDE SEQUENCE [LARGE SCALE GENOMIC DNA]</scope>
    <source>
        <strain evidence="1 2">ES202</strain>
    </source>
</reference>
<name>A0ABX1WL27_9FLAO</name>
<comment type="caution">
    <text evidence="1">The sequence shown here is derived from an EMBL/GenBank/DDBJ whole genome shotgun (WGS) entry which is preliminary data.</text>
</comment>
<protein>
    <submittedName>
        <fullName evidence="1">Uncharacterized protein</fullName>
    </submittedName>
</protein>
<organism evidence="1 2">
    <name type="scientific">Empedobacter stercoris</name>
    <dbReference type="NCBI Taxonomy" id="1628248"/>
    <lineage>
        <taxon>Bacteria</taxon>
        <taxon>Pseudomonadati</taxon>
        <taxon>Bacteroidota</taxon>
        <taxon>Flavobacteriia</taxon>
        <taxon>Flavobacteriales</taxon>
        <taxon>Weeksellaceae</taxon>
        <taxon>Empedobacter</taxon>
    </lineage>
</organism>
<gene>
    <name evidence="1" type="ORF">HMH06_05890</name>
</gene>
<evidence type="ECO:0000313" key="1">
    <source>
        <dbReference type="EMBL" id="NOJ75371.1"/>
    </source>
</evidence>
<keyword evidence="2" id="KW-1185">Reference proteome</keyword>